<dbReference type="InterPro" id="IPR004360">
    <property type="entry name" value="Glyas_Fos-R_dOase_dom"/>
</dbReference>
<accession>A0AAX2H2X6</accession>
<dbReference type="EMBL" id="CP014227">
    <property type="protein sequence ID" value="AMD85933.1"/>
    <property type="molecule type" value="Genomic_DNA"/>
</dbReference>
<evidence type="ECO:0000313" key="3">
    <source>
        <dbReference type="EMBL" id="SNV15226.1"/>
    </source>
</evidence>
<dbReference type="AlphaFoldDB" id="A0AAX2H2X6"/>
<sequence>MEIRYIDHLVITTADLKQCLGFYVGVLGMRCTEENGRYSLFFGNCKINIHSRKGEFLPAAEHPEYGAQDFCLIVDDVQAAKDELTEKGCPIVEGIVPRSGAKGNMHSIYVRDPDGNLVELSEYTS</sequence>
<dbReference type="EMBL" id="LT906449">
    <property type="protein sequence ID" value="SNV15226.1"/>
    <property type="molecule type" value="Genomic_DNA"/>
</dbReference>
<evidence type="ECO:0000313" key="4">
    <source>
        <dbReference type="Proteomes" id="UP000065822"/>
    </source>
</evidence>
<feature type="domain" description="VOC" evidence="1">
    <location>
        <begin position="5"/>
        <end position="123"/>
    </location>
</feature>
<gene>
    <name evidence="2" type="ORF">AXF12_10655</name>
    <name evidence="3" type="ORF">SAMEA44541418_02024</name>
</gene>
<dbReference type="PROSITE" id="PS51819">
    <property type="entry name" value="VOC"/>
    <property type="match status" value="1"/>
</dbReference>
<evidence type="ECO:0000313" key="2">
    <source>
        <dbReference type="EMBL" id="AMD85933.1"/>
    </source>
</evidence>
<evidence type="ECO:0000259" key="1">
    <source>
        <dbReference type="PROSITE" id="PS51819"/>
    </source>
</evidence>
<keyword evidence="4" id="KW-1185">Reference proteome</keyword>
<protein>
    <submittedName>
        <fullName evidence="2 3">Virulence protein</fullName>
    </submittedName>
</protein>
<dbReference type="Pfam" id="PF00903">
    <property type="entry name" value="Glyoxalase"/>
    <property type="match status" value="1"/>
</dbReference>
<dbReference type="InterPro" id="IPR029068">
    <property type="entry name" value="Glyas_Bleomycin-R_OHBP_Dase"/>
</dbReference>
<proteinExistence type="predicted"/>
<dbReference type="RefSeq" id="WP_066430993.1">
    <property type="nucleotide sequence ID" value="NZ_CP014227.1"/>
</dbReference>
<reference evidence="3 5" key="2">
    <citation type="submission" date="2017-06" db="EMBL/GenBank/DDBJ databases">
        <authorList>
            <consortium name="Pathogen Informatics"/>
        </authorList>
    </citation>
    <scope>NUCLEOTIDE SEQUENCE [LARGE SCALE GENOMIC DNA]</scope>
    <source>
        <strain evidence="3 5">NCTC12947</strain>
    </source>
</reference>
<dbReference type="Proteomes" id="UP000065822">
    <property type="component" value="Chromosome"/>
</dbReference>
<dbReference type="Proteomes" id="UP000215539">
    <property type="component" value="Chromosome 1"/>
</dbReference>
<organism evidence="3 5">
    <name type="scientific">Capnocytophaga haemolytica</name>
    <dbReference type="NCBI Taxonomy" id="45243"/>
    <lineage>
        <taxon>Bacteria</taxon>
        <taxon>Pseudomonadati</taxon>
        <taxon>Bacteroidota</taxon>
        <taxon>Flavobacteriia</taxon>
        <taxon>Flavobacteriales</taxon>
        <taxon>Flavobacteriaceae</taxon>
        <taxon>Capnocytophaga</taxon>
    </lineage>
</organism>
<dbReference type="InterPro" id="IPR037523">
    <property type="entry name" value="VOC_core"/>
</dbReference>
<dbReference type="InterPro" id="IPR050383">
    <property type="entry name" value="GlyoxalaseI/FosfomycinResist"/>
</dbReference>
<name>A0AAX2H2X6_9FLAO</name>
<dbReference type="PANTHER" id="PTHR21366">
    <property type="entry name" value="GLYOXALASE FAMILY PROTEIN"/>
    <property type="match status" value="1"/>
</dbReference>
<evidence type="ECO:0000313" key="5">
    <source>
        <dbReference type="Proteomes" id="UP000215539"/>
    </source>
</evidence>
<dbReference type="PANTHER" id="PTHR21366:SF14">
    <property type="entry name" value="GLYOXALASE DOMAIN-CONTAINING PROTEIN 5"/>
    <property type="match status" value="1"/>
</dbReference>
<dbReference type="SUPFAM" id="SSF54593">
    <property type="entry name" value="Glyoxalase/Bleomycin resistance protein/Dihydroxybiphenyl dioxygenase"/>
    <property type="match status" value="1"/>
</dbReference>
<dbReference type="Gene3D" id="3.10.180.10">
    <property type="entry name" value="2,3-Dihydroxybiphenyl 1,2-Dioxygenase, domain 1"/>
    <property type="match status" value="1"/>
</dbReference>
<dbReference type="KEGG" id="chg:AXF12_10655"/>
<reference evidence="2 4" key="1">
    <citation type="submission" date="2016-02" db="EMBL/GenBank/DDBJ databases">
        <authorList>
            <person name="Holder M.E."/>
            <person name="Ajami N.J."/>
            <person name="Petrosino J.F."/>
        </authorList>
    </citation>
    <scope>NUCLEOTIDE SEQUENCE [LARGE SCALE GENOMIC DNA]</scope>
    <source>
        <strain evidence="2 4">CCUG 32990</strain>
    </source>
</reference>